<protein>
    <submittedName>
        <fullName evidence="1">Putative plasma membrane sensor</fullName>
    </submittedName>
</protein>
<name>T1DM67_ANOAQ</name>
<evidence type="ECO:0000313" key="1">
    <source>
        <dbReference type="EMBL" id="JAB01530.1"/>
    </source>
</evidence>
<proteinExistence type="evidence at transcript level"/>
<dbReference type="AlphaFoldDB" id="T1DM67"/>
<accession>T1DM67</accession>
<feature type="non-terminal residue" evidence="1">
    <location>
        <position position="243"/>
    </location>
</feature>
<dbReference type="EMBL" id="GAMD01000061">
    <property type="protein sequence ID" value="JAB01530.1"/>
    <property type="molecule type" value="mRNA"/>
</dbReference>
<organism evidence="1">
    <name type="scientific">Anopheles aquasalis</name>
    <name type="common">Malaria mosquito</name>
    <dbReference type="NCBI Taxonomy" id="42839"/>
    <lineage>
        <taxon>Eukaryota</taxon>
        <taxon>Metazoa</taxon>
        <taxon>Ecdysozoa</taxon>
        <taxon>Arthropoda</taxon>
        <taxon>Hexapoda</taxon>
        <taxon>Insecta</taxon>
        <taxon>Pterygota</taxon>
        <taxon>Neoptera</taxon>
        <taxon>Endopterygota</taxon>
        <taxon>Diptera</taxon>
        <taxon>Nematocera</taxon>
        <taxon>Culicoidea</taxon>
        <taxon>Culicidae</taxon>
        <taxon>Anophelinae</taxon>
        <taxon>Anopheles</taxon>
    </lineage>
</organism>
<sequence>MVVMSIVSVFSSSSSPSSPYSSSSGLQLFEELSPPSLTSSGSSRGSTGLRSDVLEPIETWSRQGSVCVSTSTIGTDGGIVTGDGISATGAFSVTTNSVCGIIDSSAVRFCSPSSSAAFCRTAPSVSAAHSTVIEGSSAETGTGKALSFSFSLFLWFNSSSSIRSISSWQRSLIVRSSSTSNRNVETLSVRLSHSCCFRSSSSSLGRLFSSALNANSSVSSSSYLAFCVCCSDCFCCIVFSTCR</sequence>
<reference evidence="1" key="1">
    <citation type="submission" date="2013-07" db="EMBL/GenBank/DDBJ databases">
        <title>Transcriptome sequencing and developmental regulation of gene expression in Anopheles aquasalis.</title>
        <authorList>
            <consortium name="Brazilian Malaria Network (MCT/CNPq/MS/SCTIE/DECIT/PRONEX 555648/2009-5) and Research Network on Bioactive Molecules from Arthropod Vectors (NAP-MOBIARVE"/>
            <consortium name="University of Sao Paulo)"/>
            <person name="Marinotti O."/>
            <person name="Ribeiro J.M.C."/>
            <person name="Costa-da-Silva A.L."/>
            <person name="Silva M.C.P."/>
            <person name="Lopes A.R."/>
            <person name="Barros M.S."/>
            <person name="Sa-Nunes A."/>
            <person name="Konjin B.B."/>
            <person name="Carvalho E."/>
            <person name="Suesdek L."/>
            <person name="Silva-Neto M.A.C."/>
            <person name="Capurro M.L."/>
        </authorList>
    </citation>
    <scope>NUCLEOTIDE SEQUENCE</scope>
    <source>
        <tissue evidence="1">Whole body</tissue>
    </source>
</reference>